<proteinExistence type="predicted"/>
<dbReference type="STRING" id="35756.GCA_001044155_02295"/>
<accession>A0A376CPQ4</accession>
<keyword evidence="1" id="KW-0620">Polyamine biosynthesis</keyword>
<name>A0A376CPQ4_9CORY</name>
<keyword evidence="3" id="KW-1185">Reference proteome</keyword>
<evidence type="ECO:0000313" key="2">
    <source>
        <dbReference type="EMBL" id="STC70252.1"/>
    </source>
</evidence>
<dbReference type="EMBL" id="UFXQ01000001">
    <property type="protein sequence ID" value="STC70252.1"/>
    <property type="molecule type" value="Genomic_DNA"/>
</dbReference>
<dbReference type="SUPFAM" id="SSF53335">
    <property type="entry name" value="S-adenosyl-L-methionine-dependent methyltransferases"/>
    <property type="match status" value="1"/>
</dbReference>
<gene>
    <name evidence="2" type="ORF">NCTC11862_02062</name>
</gene>
<dbReference type="InterPro" id="IPR029063">
    <property type="entry name" value="SAM-dependent_MTases_sf"/>
</dbReference>
<dbReference type="PANTHER" id="PTHR43317">
    <property type="entry name" value="THERMOSPERMINE SYNTHASE ACAULIS5"/>
    <property type="match status" value="1"/>
</dbReference>
<dbReference type="OrthoDB" id="8221452at2"/>
<evidence type="ECO:0000256" key="1">
    <source>
        <dbReference type="ARBA" id="ARBA00023115"/>
    </source>
</evidence>
<sequence length="269" mass="29402">MARKQQENQTYEIDTGIAEVVEEPDGSVTLLVNGVPSSNNVPGDPERLEFEYMRWIVAAIEELAPSQAKPRLTHLGGAGCSLARYFAHVWPASRNTVVEIDMELAQLVRQIFDIPKSPAVKIRVGDAREETDNFYPASRDIIIRDVFAGATTPRNLTTVEFFAAARASLADEGLYVANCGSHADLTNAKDELAGMLEVFPHVAAIADPPMLKGRRYGNIILLGANYPLEDKGALTRRLLQGAVPAHFKGHSWARNLAAKGTVRRDTNPA</sequence>
<protein>
    <submittedName>
        <fullName evidence="2">Spermidine synthase</fullName>
    </submittedName>
</protein>
<dbReference type="PANTHER" id="PTHR43317:SF1">
    <property type="entry name" value="THERMOSPERMINE SYNTHASE ACAULIS5"/>
    <property type="match status" value="1"/>
</dbReference>
<reference evidence="2 3" key="1">
    <citation type="submission" date="2018-06" db="EMBL/GenBank/DDBJ databases">
        <authorList>
            <consortium name="Pathogen Informatics"/>
            <person name="Doyle S."/>
        </authorList>
    </citation>
    <scope>NUCLEOTIDE SEQUENCE [LARGE SCALE GENOMIC DNA]</scope>
    <source>
        <strain evidence="2 3">NCTC11862</strain>
    </source>
</reference>
<dbReference type="Gene3D" id="3.40.50.150">
    <property type="entry name" value="Vaccinia Virus protein VP39"/>
    <property type="match status" value="1"/>
</dbReference>
<dbReference type="NCBIfam" id="NF037959">
    <property type="entry name" value="MFS_SpdSyn"/>
    <property type="match status" value="1"/>
</dbReference>
<dbReference type="AlphaFoldDB" id="A0A376CPQ4"/>
<dbReference type="Proteomes" id="UP000254467">
    <property type="component" value="Unassembled WGS sequence"/>
</dbReference>
<dbReference type="RefSeq" id="WP_018580820.1">
    <property type="nucleotide sequence ID" value="NZ_UFXQ01000001.1"/>
</dbReference>
<dbReference type="CDD" id="cd02440">
    <property type="entry name" value="AdoMet_MTases"/>
    <property type="match status" value="1"/>
</dbReference>
<dbReference type="GO" id="GO:0006596">
    <property type="term" value="P:polyamine biosynthetic process"/>
    <property type="evidence" value="ECO:0007669"/>
    <property type="project" value="UniProtKB-KW"/>
</dbReference>
<evidence type="ECO:0000313" key="3">
    <source>
        <dbReference type="Proteomes" id="UP000254467"/>
    </source>
</evidence>
<organism evidence="2 3">
    <name type="scientific">Corynebacterium pilosum</name>
    <dbReference type="NCBI Taxonomy" id="35756"/>
    <lineage>
        <taxon>Bacteria</taxon>
        <taxon>Bacillati</taxon>
        <taxon>Actinomycetota</taxon>
        <taxon>Actinomycetes</taxon>
        <taxon>Mycobacteriales</taxon>
        <taxon>Corynebacteriaceae</taxon>
        <taxon>Corynebacterium</taxon>
    </lineage>
</organism>